<keyword evidence="7" id="KW-1185">Reference proteome</keyword>
<reference evidence="5 7" key="2">
    <citation type="submission" date="2019-07" db="EMBL/GenBank/DDBJ databases">
        <title>Draft genome of two Muricauda strains isolated from deep sea.</title>
        <authorList>
            <person name="Sun C."/>
        </authorList>
    </citation>
    <scope>NUCLEOTIDE SEQUENCE [LARGE SCALE GENOMIC DNA]</scope>
    <source>
        <strain evidence="5 7">72</strain>
    </source>
</reference>
<feature type="transmembrane region" description="Helical" evidence="2">
    <location>
        <begin position="46"/>
        <end position="64"/>
    </location>
</feature>
<keyword evidence="2" id="KW-1133">Transmembrane helix</keyword>
<dbReference type="RefSeq" id="WP_119645871.1">
    <property type="nucleotide sequence ID" value="NZ_QXFI01000008.1"/>
</dbReference>
<reference evidence="4 6" key="1">
    <citation type="submission" date="2018-08" db="EMBL/GenBank/DDBJ databases">
        <title>Proposal of Muricauda 72 sp.nov. and Muricauda NH166 sp.nov., isolated from seawater.</title>
        <authorList>
            <person name="Cheng H."/>
            <person name="Wu Y.-H."/>
            <person name="Guo L.-L."/>
            <person name="Xu X.-W."/>
        </authorList>
    </citation>
    <scope>NUCLEOTIDE SEQUENCE [LARGE SCALE GENOMIC DNA]</scope>
    <source>
        <strain evidence="4 6">72</strain>
    </source>
</reference>
<dbReference type="Pfam" id="PF20434">
    <property type="entry name" value="BD-FAE"/>
    <property type="match status" value="1"/>
</dbReference>
<evidence type="ECO:0000313" key="7">
    <source>
        <dbReference type="Proteomes" id="UP000321621"/>
    </source>
</evidence>
<dbReference type="InterPro" id="IPR050300">
    <property type="entry name" value="GDXG_lipolytic_enzyme"/>
</dbReference>
<proteinExistence type="predicted"/>
<dbReference type="OrthoDB" id="9803990at2"/>
<feature type="transmembrane region" description="Helical" evidence="2">
    <location>
        <begin position="76"/>
        <end position="95"/>
    </location>
</feature>
<evidence type="ECO:0000256" key="2">
    <source>
        <dbReference type="SAM" id="Phobius"/>
    </source>
</evidence>
<dbReference type="Proteomes" id="UP000266691">
    <property type="component" value="Unassembled WGS sequence"/>
</dbReference>
<evidence type="ECO:0000313" key="5">
    <source>
        <dbReference type="EMBL" id="TXK00949.1"/>
    </source>
</evidence>
<name>A0A3A1NPC4_9FLAO</name>
<dbReference type="Gene3D" id="3.40.50.1820">
    <property type="entry name" value="alpha/beta hydrolase"/>
    <property type="match status" value="1"/>
</dbReference>
<dbReference type="EMBL" id="VNWK01000008">
    <property type="protein sequence ID" value="TXK00949.1"/>
    <property type="molecule type" value="Genomic_DNA"/>
</dbReference>
<keyword evidence="2" id="KW-0472">Membrane</keyword>
<sequence length="390" mass="43506">MKKFLYIPYAILMVPAVLVFALMLFGTFANWPMYLGGYTGLLQSHYSAQILVVIFVFLGLAFLVFRKKSAKLTKYLFYGTGVLFVAQVFVIATLYRTAFKHQLPLSFTQALSTNFGVQGPHETFSYLELDGKKYLLDVYRPFEGAKRSIPVIQVHGGGYVAGSRTDDRHHEWFTKKGFTVFDVDYPLATDDMHTWETAANAIATAVSYVVENAQKFNVDTSKLILYGGSAGGGLVIQAGYGLVNGNITPYSQIEPVSPKAIIAIFPPVDFTVMWKMAGQGVLDMRSNAIQFVGGSPDEFPERYKRLDIVNSLHKGLPETLIITGSRDHVVPIEGARKLLRKAERLQVPISYQEVPFGEHSFEANANSLSGQIKWQAMEKFLTKNKLMDSH</sequence>
<dbReference type="EMBL" id="QXFI01000008">
    <property type="protein sequence ID" value="RIV47247.1"/>
    <property type="molecule type" value="Genomic_DNA"/>
</dbReference>
<organism evidence="4 6">
    <name type="scientific">Flagellimonas pelagia</name>
    <dbReference type="NCBI Taxonomy" id="2306998"/>
    <lineage>
        <taxon>Bacteria</taxon>
        <taxon>Pseudomonadati</taxon>
        <taxon>Bacteroidota</taxon>
        <taxon>Flavobacteriia</taxon>
        <taxon>Flavobacteriales</taxon>
        <taxon>Flavobacteriaceae</taxon>
        <taxon>Flagellimonas</taxon>
    </lineage>
</organism>
<dbReference type="PANTHER" id="PTHR48081">
    <property type="entry name" value="AB HYDROLASE SUPERFAMILY PROTEIN C4A8.06C"/>
    <property type="match status" value="1"/>
</dbReference>
<dbReference type="InterPro" id="IPR049492">
    <property type="entry name" value="BD-FAE-like_dom"/>
</dbReference>
<keyword evidence="1 4" id="KW-0378">Hydrolase</keyword>
<feature type="domain" description="BD-FAE-like" evidence="3">
    <location>
        <begin position="136"/>
        <end position="339"/>
    </location>
</feature>
<dbReference type="GO" id="GO:0016787">
    <property type="term" value="F:hydrolase activity"/>
    <property type="evidence" value="ECO:0007669"/>
    <property type="project" value="UniProtKB-KW"/>
</dbReference>
<dbReference type="InterPro" id="IPR029058">
    <property type="entry name" value="AB_hydrolase_fold"/>
</dbReference>
<evidence type="ECO:0000256" key="1">
    <source>
        <dbReference type="ARBA" id="ARBA00022801"/>
    </source>
</evidence>
<gene>
    <name evidence="4" type="ORF">D2V05_01755</name>
    <name evidence="5" type="ORF">FQ017_01740</name>
</gene>
<dbReference type="AlphaFoldDB" id="A0A3A1NPC4"/>
<dbReference type="SUPFAM" id="SSF53474">
    <property type="entry name" value="alpha/beta-Hydrolases"/>
    <property type="match status" value="1"/>
</dbReference>
<keyword evidence="2" id="KW-0812">Transmembrane</keyword>
<evidence type="ECO:0000259" key="3">
    <source>
        <dbReference type="Pfam" id="PF20434"/>
    </source>
</evidence>
<evidence type="ECO:0000313" key="4">
    <source>
        <dbReference type="EMBL" id="RIV47247.1"/>
    </source>
</evidence>
<feature type="transmembrane region" description="Helical" evidence="2">
    <location>
        <begin position="7"/>
        <end position="26"/>
    </location>
</feature>
<protein>
    <submittedName>
        <fullName evidence="4">Alpha/beta hydrolase</fullName>
    </submittedName>
</protein>
<comment type="caution">
    <text evidence="4">The sequence shown here is derived from an EMBL/GenBank/DDBJ whole genome shotgun (WGS) entry which is preliminary data.</text>
</comment>
<evidence type="ECO:0000313" key="6">
    <source>
        <dbReference type="Proteomes" id="UP000266691"/>
    </source>
</evidence>
<accession>A0A3A1NPC4</accession>
<dbReference type="Proteomes" id="UP000321621">
    <property type="component" value="Unassembled WGS sequence"/>
</dbReference>